<keyword evidence="2" id="KW-1185">Reference proteome</keyword>
<accession>A0A975CNV1</accession>
<gene>
    <name evidence="1" type="ORF">J3359_17280</name>
</gene>
<dbReference type="AlphaFoldDB" id="A0A975CNV1"/>
<organism evidence="1 2">
    <name type="scientific">Polaribacter cellanae</name>
    <dbReference type="NCBI Taxonomy" id="2818493"/>
    <lineage>
        <taxon>Bacteria</taxon>
        <taxon>Pseudomonadati</taxon>
        <taxon>Bacteroidota</taxon>
        <taxon>Flavobacteriia</taxon>
        <taxon>Flavobacteriales</taxon>
        <taxon>Flavobacteriaceae</taxon>
    </lineage>
</organism>
<evidence type="ECO:0008006" key="3">
    <source>
        <dbReference type="Google" id="ProtNLM"/>
    </source>
</evidence>
<protein>
    <recommendedName>
        <fullName evidence="3">Glycosyltransferase subfamily 4-like N-terminal domain-containing protein</fullName>
    </recommendedName>
</protein>
<reference evidence="1 2" key="1">
    <citation type="submission" date="2021-03" db="EMBL/GenBank/DDBJ databases">
        <title>Complete genome of Polaribacter_sp.SM13.</title>
        <authorList>
            <person name="Jeong S.W."/>
            <person name="Bae J.W."/>
        </authorList>
    </citation>
    <scope>NUCLEOTIDE SEQUENCE [LARGE SCALE GENOMIC DNA]</scope>
    <source>
        <strain evidence="1 2">SM13</strain>
    </source>
</reference>
<dbReference type="RefSeq" id="WP_208078361.1">
    <property type="nucleotide sequence ID" value="NZ_CP071869.1"/>
</dbReference>
<sequence>MRILLIHQYFLEKGDGGGSRFNEMTKIWANEGHDITVLSGMVHYATGKKAKRYKGKFIFKEKQFYKNVNVLRCHVSESYNVNFIGRLWAYFSFVFSSIYAGLFKTKEKLDNPNIKKIINWDLQFNELVNILKKHII</sequence>
<name>A0A975CNV1_9FLAO</name>
<evidence type="ECO:0000313" key="2">
    <source>
        <dbReference type="Proteomes" id="UP000663920"/>
    </source>
</evidence>
<dbReference type="KEGG" id="pcea:J3359_17280"/>
<dbReference type="Proteomes" id="UP000663920">
    <property type="component" value="Chromosome"/>
</dbReference>
<evidence type="ECO:0000313" key="1">
    <source>
        <dbReference type="EMBL" id="QTE22522.1"/>
    </source>
</evidence>
<proteinExistence type="predicted"/>
<dbReference type="EMBL" id="CP071869">
    <property type="protein sequence ID" value="QTE22522.1"/>
    <property type="molecule type" value="Genomic_DNA"/>
</dbReference>